<sequence>MSERPAPEAASSRQPLEPAAADAIRDYAARTRANADQLAAVLEDIATNGLPDPEQCTPWEDLRETHLARLTSQRPAVA</sequence>
<accession>A0A101RML8</accession>
<reference evidence="1 2" key="1">
    <citation type="submission" date="2015-10" db="EMBL/GenBank/DDBJ databases">
        <title>Draft genome sequence of Streptomyces griseorubiginosus DSM 40469, type strain for the species Streptomyces griseorubiginosus.</title>
        <authorList>
            <person name="Ruckert C."/>
            <person name="Winkler A."/>
            <person name="Kalinowski J."/>
            <person name="Kampfer P."/>
            <person name="Glaeser S."/>
        </authorList>
    </citation>
    <scope>NUCLEOTIDE SEQUENCE [LARGE SCALE GENOMIC DNA]</scope>
    <source>
        <strain evidence="1 2">DSM 40469</strain>
    </source>
</reference>
<name>A0A101RML8_9ACTN</name>
<protein>
    <submittedName>
        <fullName evidence="1">Uncharacterized protein</fullName>
    </submittedName>
</protein>
<dbReference type="RefSeq" id="WP_062246837.1">
    <property type="nucleotide sequence ID" value="NZ_JBPJFL010000004.1"/>
</dbReference>
<evidence type="ECO:0000313" key="2">
    <source>
        <dbReference type="Proteomes" id="UP000054375"/>
    </source>
</evidence>
<evidence type="ECO:0000313" key="1">
    <source>
        <dbReference type="EMBL" id="KUN58412.1"/>
    </source>
</evidence>
<dbReference type="EMBL" id="LMWV01000046">
    <property type="protein sequence ID" value="KUN58412.1"/>
    <property type="molecule type" value="Genomic_DNA"/>
</dbReference>
<gene>
    <name evidence="1" type="ORF">AQJ54_41825</name>
</gene>
<keyword evidence="2" id="KW-1185">Reference proteome</keyword>
<dbReference type="Proteomes" id="UP000054375">
    <property type="component" value="Unassembled WGS sequence"/>
</dbReference>
<organism evidence="1 2">
    <name type="scientific">Streptomyces griseorubiginosus</name>
    <dbReference type="NCBI Taxonomy" id="67304"/>
    <lineage>
        <taxon>Bacteria</taxon>
        <taxon>Bacillati</taxon>
        <taxon>Actinomycetota</taxon>
        <taxon>Actinomycetes</taxon>
        <taxon>Kitasatosporales</taxon>
        <taxon>Streptomycetaceae</taxon>
        <taxon>Streptomyces</taxon>
    </lineage>
</organism>
<comment type="caution">
    <text evidence="1">The sequence shown here is derived from an EMBL/GenBank/DDBJ whole genome shotgun (WGS) entry which is preliminary data.</text>
</comment>
<proteinExistence type="predicted"/>
<dbReference type="AlphaFoldDB" id="A0A101RML8"/>